<sequence length="177" mass="19899">MIKFMVLLGIVYFSRTGEQYSVGNITEGNTAIVAGMIADKTGGSLFEIKFADDVYPAGYSELIKFAQKEKRQKARPAITGTVDNFAEYDTVFIGYPNWWAEMPMPVYTFLESHDFTGKNVVPFCTHEGSGFGGTDEKVRDVTRARMLRGFAIYGHTAQKDRDFAREKVNEWLSSIGF</sequence>
<evidence type="ECO:0000256" key="2">
    <source>
        <dbReference type="ARBA" id="ARBA00022643"/>
    </source>
</evidence>
<dbReference type="Proteomes" id="UP000243745">
    <property type="component" value="Unassembled WGS sequence"/>
</dbReference>
<dbReference type="Gene3D" id="3.40.50.360">
    <property type="match status" value="1"/>
</dbReference>
<dbReference type="OrthoDB" id="9806505at2"/>
<evidence type="ECO:0000313" key="4">
    <source>
        <dbReference type="EMBL" id="SFP39707.1"/>
    </source>
</evidence>
<dbReference type="GO" id="GO:0010181">
    <property type="term" value="F:FMN binding"/>
    <property type="evidence" value="ECO:0007669"/>
    <property type="project" value="InterPro"/>
</dbReference>
<organism evidence="4 5">
    <name type="scientific">Ruminobacter amylophilus</name>
    <dbReference type="NCBI Taxonomy" id="867"/>
    <lineage>
        <taxon>Bacteria</taxon>
        <taxon>Pseudomonadati</taxon>
        <taxon>Pseudomonadota</taxon>
        <taxon>Gammaproteobacteria</taxon>
        <taxon>Aeromonadales</taxon>
        <taxon>Succinivibrionaceae</taxon>
        <taxon>Ruminobacter</taxon>
    </lineage>
</organism>
<evidence type="ECO:0000259" key="3">
    <source>
        <dbReference type="Pfam" id="PF12682"/>
    </source>
</evidence>
<dbReference type="PANTHER" id="PTHR39201">
    <property type="entry name" value="EXPORTED PROTEIN-RELATED"/>
    <property type="match status" value="1"/>
</dbReference>
<dbReference type="Pfam" id="PF12682">
    <property type="entry name" value="Flavodoxin_4"/>
    <property type="match status" value="1"/>
</dbReference>
<evidence type="ECO:0000256" key="1">
    <source>
        <dbReference type="ARBA" id="ARBA00022630"/>
    </source>
</evidence>
<reference evidence="4 5" key="1">
    <citation type="submission" date="2016-10" db="EMBL/GenBank/DDBJ databases">
        <authorList>
            <person name="Varghese N."/>
            <person name="Submissions S."/>
        </authorList>
    </citation>
    <scope>NUCLEOTIDE SEQUENCE [LARGE SCALE GENOMIC DNA]</scope>
    <source>
        <strain evidence="4 5">DSM 1361</strain>
    </source>
</reference>
<proteinExistence type="predicted"/>
<dbReference type="InterPro" id="IPR029039">
    <property type="entry name" value="Flavoprotein-like_sf"/>
</dbReference>
<keyword evidence="5" id="KW-1185">Reference proteome</keyword>
<keyword evidence="1" id="KW-0285">Flavoprotein</keyword>
<evidence type="ECO:0000313" key="5">
    <source>
        <dbReference type="Proteomes" id="UP000243745"/>
    </source>
</evidence>
<accession>A0A662ZHS5</accession>
<keyword evidence="2" id="KW-0288">FMN</keyword>
<gene>
    <name evidence="4" type="ORF">SAMN02910344_01285</name>
</gene>
<protein>
    <submittedName>
        <fullName evidence="4">Flavodoxin</fullName>
    </submittedName>
</protein>
<dbReference type="RefSeq" id="WP_093142068.1">
    <property type="nucleotide sequence ID" value="NZ_FOXF01000020.1"/>
</dbReference>
<dbReference type="SUPFAM" id="SSF52218">
    <property type="entry name" value="Flavoproteins"/>
    <property type="match status" value="1"/>
</dbReference>
<dbReference type="PANTHER" id="PTHR39201:SF1">
    <property type="entry name" value="FLAVODOXIN-LIKE DOMAIN-CONTAINING PROTEIN"/>
    <property type="match status" value="1"/>
</dbReference>
<dbReference type="EMBL" id="FOXF01000020">
    <property type="protein sequence ID" value="SFP39707.1"/>
    <property type="molecule type" value="Genomic_DNA"/>
</dbReference>
<name>A0A662ZHS5_9GAMM</name>
<feature type="domain" description="Flavodoxin-like" evidence="3">
    <location>
        <begin position="27"/>
        <end position="148"/>
    </location>
</feature>
<dbReference type="AlphaFoldDB" id="A0A662ZHS5"/>
<dbReference type="InterPro" id="IPR008254">
    <property type="entry name" value="Flavodoxin/NO_synth"/>
</dbReference>